<evidence type="ECO:0000256" key="1">
    <source>
        <dbReference type="SAM" id="Coils"/>
    </source>
</evidence>
<protein>
    <submittedName>
        <fullName evidence="2">Uncharacterized protein</fullName>
    </submittedName>
</protein>
<proteinExistence type="predicted"/>
<name>A0A6C0CR94_9ZZZZ</name>
<dbReference type="EMBL" id="MN739468">
    <property type="protein sequence ID" value="QHT06380.1"/>
    <property type="molecule type" value="Genomic_DNA"/>
</dbReference>
<dbReference type="AlphaFoldDB" id="A0A6C0CR94"/>
<reference evidence="2" key="1">
    <citation type="journal article" date="2020" name="Nature">
        <title>Giant virus diversity and host interactions through global metagenomics.</title>
        <authorList>
            <person name="Schulz F."/>
            <person name="Roux S."/>
            <person name="Paez-Espino D."/>
            <person name="Jungbluth S."/>
            <person name="Walsh D.A."/>
            <person name="Denef V.J."/>
            <person name="McMahon K.D."/>
            <person name="Konstantinidis K.T."/>
            <person name="Eloe-Fadrosh E.A."/>
            <person name="Kyrpides N.C."/>
            <person name="Woyke T."/>
        </authorList>
    </citation>
    <scope>NUCLEOTIDE SEQUENCE</scope>
    <source>
        <strain evidence="2">GVMAG-M-3300021425-30</strain>
    </source>
</reference>
<feature type="coiled-coil region" evidence="1">
    <location>
        <begin position="62"/>
        <end position="89"/>
    </location>
</feature>
<keyword evidence="1" id="KW-0175">Coiled coil</keyword>
<accession>A0A6C0CR94</accession>
<evidence type="ECO:0000313" key="2">
    <source>
        <dbReference type="EMBL" id="QHT06380.1"/>
    </source>
</evidence>
<organism evidence="2">
    <name type="scientific">viral metagenome</name>
    <dbReference type="NCBI Taxonomy" id="1070528"/>
    <lineage>
        <taxon>unclassified sequences</taxon>
        <taxon>metagenomes</taxon>
        <taxon>organismal metagenomes</taxon>
    </lineage>
</organism>
<sequence length="149" mass="17659">MTTLALQAELYEPQMNSEGFFYDALPYDADNLSSWKCNCNNGRKTYHSKSRLRAHFKTKHHKDWLKQKNNKKNNDMEELNQLRKETKTQKIVIGQLSNELSIQKNIISDFMKRLGYVSKSELEKYHNEIKELKSKLEKTKVSSWNKKTN</sequence>